<dbReference type="InterPro" id="IPR026961">
    <property type="entry name" value="PGG_dom"/>
</dbReference>
<feature type="region of interest" description="Disordered" evidence="2">
    <location>
        <begin position="1"/>
        <end position="48"/>
    </location>
</feature>
<feature type="compositionally biased region" description="Polar residues" evidence="2">
    <location>
        <begin position="38"/>
        <end position="48"/>
    </location>
</feature>
<keyword evidence="3" id="KW-1133">Transmembrane helix</keyword>
<evidence type="ECO:0000256" key="3">
    <source>
        <dbReference type="SAM" id="Phobius"/>
    </source>
</evidence>
<comment type="caution">
    <text evidence="5">The sequence shown here is derived from an EMBL/GenBank/DDBJ whole genome shotgun (WGS) entry which is preliminary data.</text>
</comment>
<accession>A0ABR2F9M1</accession>
<reference evidence="5 6" key="1">
    <citation type="journal article" date="2024" name="G3 (Bethesda)">
        <title>Genome assembly of Hibiscus sabdariffa L. provides insights into metabolisms of medicinal natural products.</title>
        <authorList>
            <person name="Kim T."/>
        </authorList>
    </citation>
    <scope>NUCLEOTIDE SEQUENCE [LARGE SCALE GENOMIC DNA]</scope>
    <source>
        <strain evidence="5">TK-2024</strain>
        <tissue evidence="5">Old leaves</tissue>
    </source>
</reference>
<dbReference type="PANTHER" id="PTHR24177">
    <property type="entry name" value="CASKIN"/>
    <property type="match status" value="1"/>
</dbReference>
<feature type="transmembrane region" description="Helical" evidence="3">
    <location>
        <begin position="602"/>
        <end position="624"/>
    </location>
</feature>
<evidence type="ECO:0000313" key="5">
    <source>
        <dbReference type="EMBL" id="KAK8574993.1"/>
    </source>
</evidence>
<dbReference type="EMBL" id="JBBPBM010000007">
    <property type="protein sequence ID" value="KAK8574993.1"/>
    <property type="molecule type" value="Genomic_DNA"/>
</dbReference>
<dbReference type="PROSITE" id="PS50088">
    <property type="entry name" value="ANK_REPEAT"/>
    <property type="match status" value="1"/>
</dbReference>
<evidence type="ECO:0000256" key="2">
    <source>
        <dbReference type="SAM" id="MobiDB-lite"/>
    </source>
</evidence>
<dbReference type="SMART" id="SM00248">
    <property type="entry name" value="ANK"/>
    <property type="match status" value="5"/>
</dbReference>
<feature type="transmembrane region" description="Helical" evidence="3">
    <location>
        <begin position="674"/>
        <end position="694"/>
    </location>
</feature>
<protein>
    <recommendedName>
        <fullName evidence="4">PGG domain-containing protein</fullName>
    </recommendedName>
</protein>
<gene>
    <name evidence="5" type="ORF">V6N12_062670</name>
</gene>
<proteinExistence type="predicted"/>
<dbReference type="PANTHER" id="PTHR24177:SF292">
    <property type="entry name" value="ANKYRIN REPEAT FAMILY PROTEIN-RELATED"/>
    <property type="match status" value="1"/>
</dbReference>
<dbReference type="Proteomes" id="UP001472677">
    <property type="component" value="Unassembled WGS sequence"/>
</dbReference>
<dbReference type="InterPro" id="IPR002110">
    <property type="entry name" value="Ankyrin_rpt"/>
</dbReference>
<sequence length="714" mass="78934">MLGRNPSFRSCFPVRSSTSSLDESGQSSHKPWTHAHTPPSTSSLAHNSSFKLPLPLPLPLPEQHPSALRFSEHSHINNVDVHVSSATPVQVVDKYIPDPSLAVPQTSILPSTPSTAGSNNRTSTRLTLYAPLFQAALKGDWGKAKEFLNMHPGAVNVRITKGWETALHIAVGAKQVGFVEEVIKLMSVSDLERKNKYNNTALCVAAASGVTRIAEVMVKKNKLLPGLRGSKGVTPLYIAAAAGDRDMVWYLYNVTAAEDLTQEDYVGLLIATITTNLFDVALCLIQQNPELAVLRDSNGETALHVLARKPSAFASKSELGTWQKFIYPWIYVEPIVKSSCSLDMSKRCCCETNQVLIGLAGKLWHAILKTIPGHKDVYEKKLLHMQAVVLVKLLWDQILLLEDSQITDILRIPSRVLFVATEFGVVELITELIQSYPDLIWRVDEHSHSIFHTAVIHRQEKIFRFIHDIGAHKDMIVAYKDKNNHCILHLAAKIAPPNRLNIVSGAALQMQRELLWFKEVGKNVQPLYKEMRDVNGKTPRMLFAEEHAKLIKEGEKWMKSTASSCMLVATLITTVMFAAIFTVPGGNDNDRGTPIFLEANSFIIFAIADAFALFSSVTSILMFLSILTSRYAEEDFLRLLPQRLIVGLTTLFLSIAAMLVAFGATFFIVLGQRLAWIGVPAALIACIPVTLFACSQFPLLVDMIQSSYGAGIFA</sequence>
<evidence type="ECO:0000313" key="6">
    <source>
        <dbReference type="Proteomes" id="UP001472677"/>
    </source>
</evidence>
<keyword evidence="3" id="KW-0812">Transmembrane</keyword>
<feature type="repeat" description="ANK" evidence="1">
    <location>
        <begin position="231"/>
        <end position="263"/>
    </location>
</feature>
<keyword evidence="1" id="KW-0040">ANK repeat</keyword>
<evidence type="ECO:0000259" key="4">
    <source>
        <dbReference type="Pfam" id="PF13962"/>
    </source>
</evidence>
<keyword evidence="6" id="KW-1185">Reference proteome</keyword>
<keyword evidence="3" id="KW-0472">Membrane</keyword>
<dbReference type="Gene3D" id="1.25.40.20">
    <property type="entry name" value="Ankyrin repeat-containing domain"/>
    <property type="match status" value="2"/>
</dbReference>
<organism evidence="5 6">
    <name type="scientific">Hibiscus sabdariffa</name>
    <name type="common">roselle</name>
    <dbReference type="NCBI Taxonomy" id="183260"/>
    <lineage>
        <taxon>Eukaryota</taxon>
        <taxon>Viridiplantae</taxon>
        <taxon>Streptophyta</taxon>
        <taxon>Embryophyta</taxon>
        <taxon>Tracheophyta</taxon>
        <taxon>Spermatophyta</taxon>
        <taxon>Magnoliopsida</taxon>
        <taxon>eudicotyledons</taxon>
        <taxon>Gunneridae</taxon>
        <taxon>Pentapetalae</taxon>
        <taxon>rosids</taxon>
        <taxon>malvids</taxon>
        <taxon>Malvales</taxon>
        <taxon>Malvaceae</taxon>
        <taxon>Malvoideae</taxon>
        <taxon>Hibiscus</taxon>
    </lineage>
</organism>
<feature type="compositionally biased region" description="Polar residues" evidence="2">
    <location>
        <begin position="15"/>
        <end position="30"/>
    </location>
</feature>
<evidence type="ECO:0000256" key="1">
    <source>
        <dbReference type="PROSITE-ProRule" id="PRU00023"/>
    </source>
</evidence>
<feature type="domain" description="PGG" evidence="4">
    <location>
        <begin position="555"/>
        <end position="668"/>
    </location>
</feature>
<dbReference type="Pfam" id="PF13962">
    <property type="entry name" value="PGG"/>
    <property type="match status" value="1"/>
</dbReference>
<feature type="transmembrane region" description="Helical" evidence="3">
    <location>
        <begin position="561"/>
        <end position="582"/>
    </location>
</feature>
<dbReference type="InterPro" id="IPR036770">
    <property type="entry name" value="Ankyrin_rpt-contain_sf"/>
</dbReference>
<name>A0ABR2F9M1_9ROSI</name>
<dbReference type="SUPFAM" id="SSF48403">
    <property type="entry name" value="Ankyrin repeat"/>
    <property type="match status" value="2"/>
</dbReference>
<feature type="transmembrane region" description="Helical" evidence="3">
    <location>
        <begin position="644"/>
        <end position="668"/>
    </location>
</feature>
<dbReference type="Pfam" id="PF12796">
    <property type="entry name" value="Ank_2"/>
    <property type="match status" value="1"/>
</dbReference>